<gene>
    <name evidence="1" type="ORF">GCM10008023_20180</name>
</gene>
<dbReference type="InterPro" id="IPR035069">
    <property type="entry name" value="TTHA1013/TTHA0281-like"/>
</dbReference>
<evidence type="ECO:0000313" key="2">
    <source>
        <dbReference type="Proteomes" id="UP000652430"/>
    </source>
</evidence>
<dbReference type="Gene3D" id="3.30.160.250">
    <property type="match status" value="1"/>
</dbReference>
<proteinExistence type="predicted"/>
<reference evidence="2" key="1">
    <citation type="journal article" date="2019" name="Int. J. Syst. Evol. Microbiol.">
        <title>The Global Catalogue of Microorganisms (GCM) 10K type strain sequencing project: providing services to taxonomists for standard genome sequencing and annotation.</title>
        <authorList>
            <consortium name="The Broad Institute Genomics Platform"/>
            <consortium name="The Broad Institute Genome Sequencing Center for Infectious Disease"/>
            <person name="Wu L."/>
            <person name="Ma J."/>
        </authorList>
    </citation>
    <scope>NUCLEOTIDE SEQUENCE [LARGE SCALE GENOMIC DNA]</scope>
    <source>
        <strain evidence="2">CGMCC 1.8957</strain>
    </source>
</reference>
<accession>A0ABQ3LIE3</accession>
<evidence type="ECO:0008006" key="3">
    <source>
        <dbReference type="Google" id="ProtNLM"/>
    </source>
</evidence>
<name>A0ABQ3LIE3_9SPHN</name>
<protein>
    <recommendedName>
        <fullName evidence="3">Type II toxin-antitoxin system HicB family antitoxin</fullName>
    </recommendedName>
</protein>
<dbReference type="EMBL" id="BNAQ01000002">
    <property type="protein sequence ID" value="GHH16300.1"/>
    <property type="molecule type" value="Genomic_DNA"/>
</dbReference>
<dbReference type="RefSeq" id="WP_229839345.1">
    <property type="nucleotide sequence ID" value="NZ_BNAQ01000002.1"/>
</dbReference>
<dbReference type="Proteomes" id="UP000652430">
    <property type="component" value="Unassembled WGS sequence"/>
</dbReference>
<comment type="caution">
    <text evidence="1">The sequence shown here is derived from an EMBL/GenBank/DDBJ whole genome shotgun (WGS) entry which is preliminary data.</text>
</comment>
<keyword evidence="2" id="KW-1185">Reference proteome</keyword>
<organism evidence="1 2">
    <name type="scientific">Sphingomonas glacialis</name>
    <dbReference type="NCBI Taxonomy" id="658225"/>
    <lineage>
        <taxon>Bacteria</taxon>
        <taxon>Pseudomonadati</taxon>
        <taxon>Pseudomonadota</taxon>
        <taxon>Alphaproteobacteria</taxon>
        <taxon>Sphingomonadales</taxon>
        <taxon>Sphingomonadaceae</taxon>
        <taxon>Sphingomonas</taxon>
    </lineage>
</organism>
<evidence type="ECO:0000313" key="1">
    <source>
        <dbReference type="EMBL" id="GHH16300.1"/>
    </source>
</evidence>
<dbReference type="SUPFAM" id="SSF143100">
    <property type="entry name" value="TTHA1013/TTHA0281-like"/>
    <property type="match status" value="1"/>
</dbReference>
<sequence>MQSEEMTMHMTAVVTAAEEGGFNAFNPETGTGSQGDTLEDAIANLREAVELYLEEFPMKVGAPPVVTSFEIPVHA</sequence>